<name>A0A412RQZ7_9FIRM</name>
<dbReference type="AlphaFoldDB" id="A0A412RQZ7"/>
<gene>
    <name evidence="1" type="ORF">DWW89_06765</name>
</gene>
<dbReference type="EMBL" id="QRXR01000008">
    <property type="protein sequence ID" value="RGU26138.1"/>
    <property type="molecule type" value="Genomic_DNA"/>
</dbReference>
<protein>
    <submittedName>
        <fullName evidence="1">Uncharacterized protein</fullName>
    </submittedName>
</protein>
<proteinExistence type="predicted"/>
<comment type="caution">
    <text evidence="1">The sequence shown here is derived from an EMBL/GenBank/DDBJ whole genome shotgun (WGS) entry which is preliminary data.</text>
</comment>
<evidence type="ECO:0000313" key="1">
    <source>
        <dbReference type="EMBL" id="RGU26138.1"/>
    </source>
</evidence>
<sequence length="61" mass="7048">MIVVWDALMGIKRIIVFQLAERIIVFAKSSEAVKRKYCGSMLRFPYCAISARHEVSIKPYL</sequence>
<accession>A0A412RQZ7</accession>
<reference evidence="1 2" key="1">
    <citation type="submission" date="2018-08" db="EMBL/GenBank/DDBJ databases">
        <title>A genome reference for cultivated species of the human gut microbiota.</title>
        <authorList>
            <person name="Zou Y."/>
            <person name="Xue W."/>
            <person name="Luo G."/>
        </authorList>
    </citation>
    <scope>NUCLEOTIDE SEQUENCE [LARGE SCALE GENOMIC DNA]</scope>
    <source>
        <strain evidence="1 2">AF17-27</strain>
    </source>
</reference>
<dbReference type="Proteomes" id="UP000283765">
    <property type="component" value="Unassembled WGS sequence"/>
</dbReference>
<organism evidence="1 2">
    <name type="scientific">Agathobacter rectalis</name>
    <dbReference type="NCBI Taxonomy" id="39491"/>
    <lineage>
        <taxon>Bacteria</taxon>
        <taxon>Bacillati</taxon>
        <taxon>Bacillota</taxon>
        <taxon>Clostridia</taxon>
        <taxon>Lachnospirales</taxon>
        <taxon>Lachnospiraceae</taxon>
        <taxon>Agathobacter</taxon>
    </lineage>
</organism>
<evidence type="ECO:0000313" key="2">
    <source>
        <dbReference type="Proteomes" id="UP000283765"/>
    </source>
</evidence>